<sequence>MRFTPFLYTSLAVGTALAAPAPESSLDKRAGNFKFFGVNEAGPEFGNQNLPGVYNKDYVFPTLSTTLETKSWINTINQYDTFISKGFNTFRLNIQMERLSPNAINGNFDTTYLNMIKEQVNYVTGKGAYMMINPHNYGRYYGQIYRDTQSFGQFWSHLAQEFKSNSRVIFDTDNEFHDEPGQLVADLNQAAINAIRATGATSQYIAVEGNAWTGAWTWTTTKGTDGLTNAQTMVNLKDPNNKILYEMHQYLDSDGSGTSTTCVSSTIGSERLKAATEWLRANGKKGLIGEYAGAVNPTCQAAIKDMLSYMVKNKDVWQGAVWWAAGPWWGDYMFSIEPTNGPAYNTYVPLIAQYA</sequence>
<dbReference type="EMBL" id="QWIT01000907">
    <property type="protein sequence ID" value="RMZ19901.1"/>
    <property type="molecule type" value="Genomic_DNA"/>
</dbReference>
<accession>A0A3M7I2Y5</accession>
<feature type="chain" id="PRO_5018303363" description="cellulase" evidence="7">
    <location>
        <begin position="19"/>
        <end position="355"/>
    </location>
</feature>
<dbReference type="Gene3D" id="3.20.20.80">
    <property type="entry name" value="Glycosidases"/>
    <property type="match status" value="1"/>
</dbReference>
<evidence type="ECO:0000313" key="9">
    <source>
        <dbReference type="EMBL" id="RMZ19901.1"/>
    </source>
</evidence>
<name>A0A3M7I2Y5_HORWE</name>
<dbReference type="SUPFAM" id="SSF51445">
    <property type="entry name" value="(Trans)glycosidases"/>
    <property type="match status" value="1"/>
</dbReference>
<dbReference type="InterPro" id="IPR017853">
    <property type="entry name" value="GH"/>
</dbReference>
<dbReference type="Pfam" id="PF00150">
    <property type="entry name" value="Cellulase"/>
    <property type="match status" value="1"/>
</dbReference>
<keyword evidence="5 6" id="KW-0326">Glycosidase</keyword>
<protein>
    <recommendedName>
        <fullName evidence="3">cellulase</fullName>
        <ecNumber evidence="3">3.2.1.4</ecNumber>
    </recommendedName>
</protein>
<keyword evidence="4 6" id="KW-0378">Hydrolase</keyword>
<proteinExistence type="inferred from homology"/>
<comment type="catalytic activity">
    <reaction evidence="1">
        <text>Endohydrolysis of (1-&gt;4)-beta-D-glucosidic linkages in cellulose, lichenin and cereal beta-D-glucans.</text>
        <dbReference type="EC" id="3.2.1.4"/>
    </reaction>
</comment>
<evidence type="ECO:0000256" key="3">
    <source>
        <dbReference type="ARBA" id="ARBA00012601"/>
    </source>
</evidence>
<dbReference type="OrthoDB" id="5823761at2759"/>
<evidence type="ECO:0000256" key="4">
    <source>
        <dbReference type="ARBA" id="ARBA00022801"/>
    </source>
</evidence>
<evidence type="ECO:0000313" key="10">
    <source>
        <dbReference type="Proteomes" id="UP000281677"/>
    </source>
</evidence>
<comment type="caution">
    <text evidence="9">The sequence shown here is derived from an EMBL/GenBank/DDBJ whole genome shotgun (WGS) entry which is preliminary data.</text>
</comment>
<dbReference type="GO" id="GO:0008810">
    <property type="term" value="F:cellulase activity"/>
    <property type="evidence" value="ECO:0007669"/>
    <property type="project" value="UniProtKB-EC"/>
</dbReference>
<comment type="similarity">
    <text evidence="2 6">Belongs to the glycosyl hydrolase 5 (cellulase A) family.</text>
</comment>
<dbReference type="InterPro" id="IPR001547">
    <property type="entry name" value="Glyco_hydro_5"/>
</dbReference>
<evidence type="ECO:0000256" key="2">
    <source>
        <dbReference type="ARBA" id="ARBA00005641"/>
    </source>
</evidence>
<dbReference type="PANTHER" id="PTHR34142">
    <property type="entry name" value="ENDO-BETA-1,4-GLUCANASE A"/>
    <property type="match status" value="1"/>
</dbReference>
<evidence type="ECO:0000259" key="8">
    <source>
        <dbReference type="Pfam" id="PF00150"/>
    </source>
</evidence>
<dbReference type="Proteomes" id="UP000281677">
    <property type="component" value="Unassembled WGS sequence"/>
</dbReference>
<evidence type="ECO:0000256" key="7">
    <source>
        <dbReference type="SAM" id="SignalP"/>
    </source>
</evidence>
<feature type="domain" description="Glycoside hydrolase family 5" evidence="8">
    <location>
        <begin position="64"/>
        <end position="325"/>
    </location>
</feature>
<dbReference type="VEuPathDB" id="FungiDB:BTJ68_11951"/>
<dbReference type="PANTHER" id="PTHR34142:SF1">
    <property type="entry name" value="GLYCOSIDE HYDROLASE FAMILY 5 DOMAIN-CONTAINING PROTEIN"/>
    <property type="match status" value="1"/>
</dbReference>
<gene>
    <name evidence="9" type="ORF">D0859_16103</name>
</gene>
<dbReference type="EC" id="3.2.1.4" evidence="3"/>
<dbReference type="GO" id="GO:0009251">
    <property type="term" value="P:glucan catabolic process"/>
    <property type="evidence" value="ECO:0007669"/>
    <property type="project" value="TreeGrafter"/>
</dbReference>
<dbReference type="AlphaFoldDB" id="A0A3M7I2Y5"/>
<feature type="signal peptide" evidence="7">
    <location>
        <begin position="1"/>
        <end position="18"/>
    </location>
</feature>
<keyword evidence="7" id="KW-0732">Signal</keyword>
<evidence type="ECO:0000256" key="6">
    <source>
        <dbReference type="RuleBase" id="RU361153"/>
    </source>
</evidence>
<reference evidence="9 10" key="1">
    <citation type="journal article" date="2018" name="BMC Genomics">
        <title>Genomic evidence for intraspecific hybridization in a clonal and extremely halotolerant yeast.</title>
        <authorList>
            <person name="Gostincar C."/>
            <person name="Stajich J.E."/>
            <person name="Zupancic J."/>
            <person name="Zalar P."/>
            <person name="Gunde-Cimerman N."/>
        </authorList>
    </citation>
    <scope>NUCLEOTIDE SEQUENCE [LARGE SCALE GENOMIC DNA]</scope>
    <source>
        <strain evidence="9 10">EXF-120</strain>
    </source>
</reference>
<evidence type="ECO:0000256" key="1">
    <source>
        <dbReference type="ARBA" id="ARBA00000966"/>
    </source>
</evidence>
<organism evidence="9 10">
    <name type="scientific">Hortaea werneckii</name>
    <name type="common">Black yeast</name>
    <name type="synonym">Cladosporium werneckii</name>
    <dbReference type="NCBI Taxonomy" id="91943"/>
    <lineage>
        <taxon>Eukaryota</taxon>
        <taxon>Fungi</taxon>
        <taxon>Dikarya</taxon>
        <taxon>Ascomycota</taxon>
        <taxon>Pezizomycotina</taxon>
        <taxon>Dothideomycetes</taxon>
        <taxon>Dothideomycetidae</taxon>
        <taxon>Mycosphaerellales</taxon>
        <taxon>Teratosphaeriaceae</taxon>
        <taxon>Hortaea</taxon>
    </lineage>
</organism>
<evidence type="ECO:0000256" key="5">
    <source>
        <dbReference type="ARBA" id="ARBA00023295"/>
    </source>
</evidence>